<comment type="caution">
    <text evidence="5">The sequence shown here is derived from an EMBL/GenBank/DDBJ whole genome shotgun (WGS) entry which is preliminary data.</text>
</comment>
<dbReference type="InterPro" id="IPR029000">
    <property type="entry name" value="Cyclophilin-like_dom_sf"/>
</dbReference>
<keyword evidence="1" id="KW-0547">Nucleotide-binding</keyword>
<dbReference type="Proteomes" id="UP000051936">
    <property type="component" value="Unassembled WGS sequence"/>
</dbReference>
<dbReference type="STRING" id="989370.AOQ71_17970"/>
<organism evidence="5 6">
    <name type="scientific">Bradyrhizobium manausense</name>
    <dbReference type="NCBI Taxonomy" id="989370"/>
    <lineage>
        <taxon>Bacteria</taxon>
        <taxon>Pseudomonadati</taxon>
        <taxon>Pseudomonadota</taxon>
        <taxon>Alphaproteobacteria</taxon>
        <taxon>Hyphomicrobiales</taxon>
        <taxon>Nitrobacteraceae</taxon>
        <taxon>Bradyrhizobium</taxon>
    </lineage>
</organism>
<evidence type="ECO:0000313" key="6">
    <source>
        <dbReference type="Proteomes" id="UP000051936"/>
    </source>
</evidence>
<dbReference type="InterPro" id="IPR003778">
    <property type="entry name" value="CT_A_B"/>
</dbReference>
<dbReference type="EMBL" id="LJYG01000080">
    <property type="protein sequence ID" value="KRQ11320.1"/>
    <property type="molecule type" value="Genomic_DNA"/>
</dbReference>
<evidence type="ECO:0000256" key="2">
    <source>
        <dbReference type="ARBA" id="ARBA00022801"/>
    </source>
</evidence>
<dbReference type="PANTHER" id="PTHR43309:SF3">
    <property type="entry name" value="5-OXOPROLINASE SUBUNIT C"/>
    <property type="match status" value="1"/>
</dbReference>
<evidence type="ECO:0000256" key="3">
    <source>
        <dbReference type="ARBA" id="ARBA00022840"/>
    </source>
</evidence>
<protein>
    <submittedName>
        <fullName evidence="5">Allophanate hydrolase</fullName>
    </submittedName>
</protein>
<accession>A0A0R3DNA9</accession>
<dbReference type="InterPro" id="IPR052708">
    <property type="entry name" value="PxpC"/>
</dbReference>
<name>A0A0R3DNA9_9BRAD</name>
<evidence type="ECO:0000313" key="5">
    <source>
        <dbReference type="EMBL" id="KRQ11320.1"/>
    </source>
</evidence>
<keyword evidence="6" id="KW-1185">Reference proteome</keyword>
<feature type="domain" description="Carboxyltransferase" evidence="4">
    <location>
        <begin position="23"/>
        <end position="311"/>
    </location>
</feature>
<dbReference type="GO" id="GO:0016787">
    <property type="term" value="F:hydrolase activity"/>
    <property type="evidence" value="ECO:0007669"/>
    <property type="project" value="UniProtKB-KW"/>
</dbReference>
<proteinExistence type="predicted"/>
<sequence length="325" mass="34384">MIEILASPAFNTIQDLGRNGARRFGVSTSGAMDPLALAGGNALLGNDDNAAGIEIQTFPFRLRFQTDAPFALTGADPVSTLAGSPVPSWWCTRARAGDILEIGTPRRGARVYATFGGGVDVPRVLGSRSTHLRAGFGGLEGRTLQVGDVIPVGKPSCEAGRRFDFGAAPPDVAIAGAGTADDRMLRIRLMRAGEYDLFSEEVQAKFWSTSWKISARSDRGGYRLTGARLILDAPVEMRSHGVVAGVVQVPPGGEPIIQMSDANTAGGYPKMAAVIQADLWRLGQATPGSFIVFSEVSYQDAVAAMAPVNDYLAKLRATANLYRAL</sequence>
<reference evidence="5 6" key="1">
    <citation type="submission" date="2015-09" db="EMBL/GenBank/DDBJ databases">
        <title>Draft Genome Sequence of Bradyrhizobium manausense Strain BR 3351T, a Novel Symbiotic Nitrogen-Fixing Alphaproteobacterium Isolated from Brazilian Amazon Rain Forest.</title>
        <authorList>
            <person name="De Araujo J.L."/>
            <person name="Zilli J.E."/>
        </authorList>
    </citation>
    <scope>NUCLEOTIDE SEQUENCE [LARGE SCALE GENOMIC DNA]</scope>
    <source>
        <strain evidence="5 6">BR3351</strain>
    </source>
</reference>
<evidence type="ECO:0000259" key="4">
    <source>
        <dbReference type="SMART" id="SM00797"/>
    </source>
</evidence>
<dbReference type="PANTHER" id="PTHR43309">
    <property type="entry name" value="5-OXOPROLINASE SUBUNIT C"/>
    <property type="match status" value="1"/>
</dbReference>
<dbReference type="Gene3D" id="2.40.100.10">
    <property type="entry name" value="Cyclophilin-like"/>
    <property type="match status" value="1"/>
</dbReference>
<dbReference type="AlphaFoldDB" id="A0A0R3DNA9"/>
<dbReference type="RefSeq" id="WP_057748623.1">
    <property type="nucleotide sequence ID" value="NZ_LJYG01000080.1"/>
</dbReference>
<dbReference type="SUPFAM" id="SSF50891">
    <property type="entry name" value="Cyclophilin-like"/>
    <property type="match status" value="1"/>
</dbReference>
<dbReference type="OrthoDB" id="9768696at2"/>
<gene>
    <name evidence="5" type="ORF">AOQ71_17970</name>
</gene>
<dbReference type="GO" id="GO:0005524">
    <property type="term" value="F:ATP binding"/>
    <property type="evidence" value="ECO:0007669"/>
    <property type="project" value="UniProtKB-KW"/>
</dbReference>
<evidence type="ECO:0000256" key="1">
    <source>
        <dbReference type="ARBA" id="ARBA00022741"/>
    </source>
</evidence>
<keyword evidence="2 5" id="KW-0378">Hydrolase</keyword>
<keyword evidence="3" id="KW-0067">ATP-binding</keyword>
<dbReference type="Pfam" id="PF02626">
    <property type="entry name" value="CT_A_B"/>
    <property type="match status" value="1"/>
</dbReference>
<dbReference type="SMART" id="SM00797">
    <property type="entry name" value="AHS2"/>
    <property type="match status" value="1"/>
</dbReference>
<dbReference type="NCBIfam" id="TIGR00724">
    <property type="entry name" value="urea_amlyse_rel"/>
    <property type="match status" value="1"/>
</dbReference>